<protein>
    <submittedName>
        <fullName evidence="1">Uncharacterized protein</fullName>
    </submittedName>
</protein>
<evidence type="ECO:0000313" key="2">
    <source>
        <dbReference type="Proteomes" id="UP000568696"/>
    </source>
</evidence>
<dbReference type="AlphaFoldDB" id="A0A7X8MWW7"/>
<sequence length="84" mass="9383">MAFFILHPVFDGSDRKRIGRTANHVVKETAAWREWAGFPPEAIAIGDDQEGNALLFLPGDHHLSDVVVRVRTCLNRSKTPMTTP</sequence>
<gene>
    <name evidence="1" type="ORF">GX356_09710</name>
</gene>
<organism evidence="1 2">
    <name type="scientific">Corynebacterium pollutisoli</name>
    <dbReference type="NCBI Taxonomy" id="1610489"/>
    <lineage>
        <taxon>Bacteria</taxon>
        <taxon>Bacillati</taxon>
        <taxon>Actinomycetota</taxon>
        <taxon>Actinomycetes</taxon>
        <taxon>Mycobacteriales</taxon>
        <taxon>Corynebacteriaceae</taxon>
        <taxon>Corynebacterium</taxon>
    </lineage>
</organism>
<dbReference type="EMBL" id="JAAYSN010000266">
    <property type="protein sequence ID" value="NLP39972.1"/>
    <property type="molecule type" value="Genomic_DNA"/>
</dbReference>
<evidence type="ECO:0000313" key="1">
    <source>
        <dbReference type="EMBL" id="NLP39972.1"/>
    </source>
</evidence>
<comment type="caution">
    <text evidence="1">The sequence shown here is derived from an EMBL/GenBank/DDBJ whole genome shotgun (WGS) entry which is preliminary data.</text>
</comment>
<dbReference type="InterPro" id="IPR037883">
    <property type="entry name" value="Knr4/Smi1-like_sf"/>
</dbReference>
<proteinExistence type="predicted"/>
<dbReference type="Proteomes" id="UP000568696">
    <property type="component" value="Unassembled WGS sequence"/>
</dbReference>
<accession>A0A7X8MWW7</accession>
<dbReference type="SUPFAM" id="SSF160631">
    <property type="entry name" value="SMI1/KNR4-like"/>
    <property type="match status" value="1"/>
</dbReference>
<name>A0A7X8MWW7_9CORY</name>
<reference evidence="1 2" key="1">
    <citation type="journal article" date="2020" name="Biotechnol. Biofuels">
        <title>New insights from the biogas microbiome by comprehensive genome-resolved metagenomics of nearly 1600 species originating from multiple anaerobic digesters.</title>
        <authorList>
            <person name="Campanaro S."/>
            <person name="Treu L."/>
            <person name="Rodriguez-R L.M."/>
            <person name="Kovalovszki A."/>
            <person name="Ziels R.M."/>
            <person name="Maus I."/>
            <person name="Zhu X."/>
            <person name="Kougias P.G."/>
            <person name="Basile A."/>
            <person name="Luo G."/>
            <person name="Schluter A."/>
            <person name="Konstantinidis K.T."/>
            <person name="Angelidaki I."/>
        </authorList>
    </citation>
    <scope>NUCLEOTIDE SEQUENCE [LARGE SCALE GENOMIC DNA]</scope>
    <source>
        <strain evidence="1">AS23ysBPME_344</strain>
    </source>
</reference>